<feature type="transmembrane region" description="Helical" evidence="5">
    <location>
        <begin position="21"/>
        <end position="42"/>
    </location>
</feature>
<feature type="transmembrane region" description="Helical" evidence="5">
    <location>
        <begin position="237"/>
        <end position="255"/>
    </location>
</feature>
<feature type="transmembrane region" description="Helical" evidence="5">
    <location>
        <begin position="428"/>
        <end position="446"/>
    </location>
</feature>
<evidence type="ECO:0000256" key="5">
    <source>
        <dbReference type="SAM" id="Phobius"/>
    </source>
</evidence>
<dbReference type="AlphaFoldDB" id="A0AAV2BTE4"/>
<reference evidence="7 8" key="1">
    <citation type="submission" date="2024-04" db="EMBL/GenBank/DDBJ databases">
        <authorList>
            <person name="Rising A."/>
            <person name="Reimegard J."/>
            <person name="Sonavane S."/>
            <person name="Akerstrom W."/>
            <person name="Nylinder S."/>
            <person name="Hedman E."/>
            <person name="Kallberg Y."/>
        </authorList>
    </citation>
    <scope>NUCLEOTIDE SEQUENCE [LARGE SCALE GENOMIC DNA]</scope>
</reference>
<feature type="transmembrane region" description="Helical" evidence="5">
    <location>
        <begin position="320"/>
        <end position="342"/>
    </location>
</feature>
<dbReference type="GO" id="GO:0016020">
    <property type="term" value="C:membrane"/>
    <property type="evidence" value="ECO:0007669"/>
    <property type="project" value="UniProtKB-SubCell"/>
</dbReference>
<dbReference type="Pfam" id="PF12698">
    <property type="entry name" value="ABC2_membrane_3"/>
    <property type="match status" value="1"/>
</dbReference>
<comment type="subcellular location">
    <subcellularLocation>
        <location evidence="1">Membrane</location>
        <topology evidence="1">Multi-pass membrane protein</topology>
    </subcellularLocation>
</comment>
<name>A0AAV2BTE4_9ARAC</name>
<feature type="transmembrane region" description="Helical" evidence="5">
    <location>
        <begin position="282"/>
        <end position="308"/>
    </location>
</feature>
<evidence type="ECO:0000313" key="7">
    <source>
        <dbReference type="EMBL" id="CAL1299124.1"/>
    </source>
</evidence>
<feature type="domain" description="ABC-2 type transporter transmembrane" evidence="6">
    <location>
        <begin position="186"/>
        <end position="444"/>
    </location>
</feature>
<evidence type="ECO:0000313" key="8">
    <source>
        <dbReference type="Proteomes" id="UP001497382"/>
    </source>
</evidence>
<evidence type="ECO:0000256" key="4">
    <source>
        <dbReference type="ARBA" id="ARBA00023136"/>
    </source>
</evidence>
<dbReference type="Proteomes" id="UP001497382">
    <property type="component" value="Unassembled WGS sequence"/>
</dbReference>
<protein>
    <recommendedName>
        <fullName evidence="6">ABC-2 type transporter transmembrane domain-containing protein</fullName>
    </recommendedName>
</protein>
<sequence length="459" mass="52944">MGEFRHFLLIMWKNLKMKFRHPLITLTEVFIPCLCIVFLFQFHDVPHDRSKPTEAIYKPYSIDYVPNQNWTLEHRMSIFYTPKSMFLDKVIEDVTNKLNLTFSGFETEEQLIEAYLNFTSDVIVTGIVFSENLIHGLNGTRKIKFKICPETVPGFSWQINRIFSPIPIQGPLEKNSLWGTNYMTLGFLPIQHAIAMSFIANLYANSTRSVEEVFHVQMQRFPETSHVQYAFYYKPKFIFVILICIGFLLPCANLTKDIVNEKEKHLKETLKVLGVASWMNSAAWYFSSLFYFGILCAVITVMLCTQFTEDQAVFHHSNSFLVFLCLLCYSSCLISSCLFLSTLFYSKTAAMCGAFIGFFLSLMPYMHMVPAEQKISRFALVIFCLFPNTVLGYGVGIWIKMEEMGIGLQKGNLDVTGSVSFQLRMKDVLFIFLGDTVFFFLLAWYIETMFPGKYLEGQS</sequence>
<dbReference type="PANTHER" id="PTHR19229">
    <property type="entry name" value="ATP-BINDING CASSETTE TRANSPORTER SUBFAMILY A ABCA"/>
    <property type="match status" value="1"/>
</dbReference>
<comment type="caution">
    <text evidence="7">The sequence shown here is derived from an EMBL/GenBank/DDBJ whole genome shotgun (WGS) entry which is preliminary data.</text>
</comment>
<keyword evidence="2 5" id="KW-0812">Transmembrane</keyword>
<evidence type="ECO:0000259" key="6">
    <source>
        <dbReference type="Pfam" id="PF12698"/>
    </source>
</evidence>
<dbReference type="GO" id="GO:0140359">
    <property type="term" value="F:ABC-type transporter activity"/>
    <property type="evidence" value="ECO:0007669"/>
    <property type="project" value="InterPro"/>
</dbReference>
<dbReference type="PANTHER" id="PTHR19229:SF250">
    <property type="entry name" value="ABC TRANSPORTER DOMAIN-CONTAINING PROTEIN-RELATED"/>
    <property type="match status" value="1"/>
</dbReference>
<gene>
    <name evidence="7" type="ORF">LARSCL_LOCUS21163</name>
</gene>
<organism evidence="7 8">
    <name type="scientific">Larinioides sclopetarius</name>
    <dbReference type="NCBI Taxonomy" id="280406"/>
    <lineage>
        <taxon>Eukaryota</taxon>
        <taxon>Metazoa</taxon>
        <taxon>Ecdysozoa</taxon>
        <taxon>Arthropoda</taxon>
        <taxon>Chelicerata</taxon>
        <taxon>Arachnida</taxon>
        <taxon>Araneae</taxon>
        <taxon>Araneomorphae</taxon>
        <taxon>Entelegynae</taxon>
        <taxon>Araneoidea</taxon>
        <taxon>Araneidae</taxon>
        <taxon>Larinioides</taxon>
    </lineage>
</organism>
<keyword evidence="8" id="KW-1185">Reference proteome</keyword>
<proteinExistence type="predicted"/>
<dbReference type="GO" id="GO:0005319">
    <property type="term" value="F:lipid transporter activity"/>
    <property type="evidence" value="ECO:0007669"/>
    <property type="project" value="TreeGrafter"/>
</dbReference>
<evidence type="ECO:0000256" key="2">
    <source>
        <dbReference type="ARBA" id="ARBA00022692"/>
    </source>
</evidence>
<accession>A0AAV2BTE4</accession>
<feature type="transmembrane region" description="Helical" evidence="5">
    <location>
        <begin position="378"/>
        <end position="399"/>
    </location>
</feature>
<feature type="transmembrane region" description="Helical" evidence="5">
    <location>
        <begin position="348"/>
        <end position="366"/>
    </location>
</feature>
<keyword evidence="4 5" id="KW-0472">Membrane</keyword>
<evidence type="ECO:0000256" key="1">
    <source>
        <dbReference type="ARBA" id="ARBA00004141"/>
    </source>
</evidence>
<keyword evidence="3 5" id="KW-1133">Transmembrane helix</keyword>
<evidence type="ECO:0000256" key="3">
    <source>
        <dbReference type="ARBA" id="ARBA00022989"/>
    </source>
</evidence>
<dbReference type="InterPro" id="IPR013525">
    <property type="entry name" value="ABC2_TM"/>
</dbReference>
<dbReference type="InterPro" id="IPR026082">
    <property type="entry name" value="ABCA"/>
</dbReference>
<dbReference type="EMBL" id="CAXIEN010000485">
    <property type="protein sequence ID" value="CAL1299124.1"/>
    <property type="molecule type" value="Genomic_DNA"/>
</dbReference>